<dbReference type="AlphaFoldDB" id="A0A9D1QR28"/>
<dbReference type="PANTHER" id="PTHR21366">
    <property type="entry name" value="GLYOXALASE FAMILY PROTEIN"/>
    <property type="match status" value="1"/>
</dbReference>
<sequence length="129" mass="14257">MKINGIDHVVITVSDLAAAMNFYHEVFSLPIINGQMNNGVVTLQCGQQLVRLQKANRPTTLKAVNPTIGAADLCLTTDDLLDDLFQHFRHCQVKVIAGPVEKKGSQGLMTSLYVHDLDDNLIEISVYHQ</sequence>
<gene>
    <name evidence="2" type="ORF">H9876_04885</name>
</gene>
<feature type="domain" description="VOC" evidence="1">
    <location>
        <begin position="5"/>
        <end position="127"/>
    </location>
</feature>
<reference evidence="2" key="2">
    <citation type="submission" date="2021-04" db="EMBL/GenBank/DDBJ databases">
        <authorList>
            <person name="Gilroy R."/>
        </authorList>
    </citation>
    <scope>NUCLEOTIDE SEQUENCE</scope>
    <source>
        <strain evidence="2">ChiHejej3B27-2180</strain>
    </source>
</reference>
<comment type="caution">
    <text evidence="2">The sequence shown here is derived from an EMBL/GenBank/DDBJ whole genome shotgun (WGS) entry which is preliminary data.</text>
</comment>
<dbReference type="PANTHER" id="PTHR21366:SF14">
    <property type="entry name" value="GLYOXALASE DOMAIN-CONTAINING PROTEIN 5"/>
    <property type="match status" value="1"/>
</dbReference>
<dbReference type="Pfam" id="PF00903">
    <property type="entry name" value="Glyoxalase"/>
    <property type="match status" value="1"/>
</dbReference>
<dbReference type="Gene3D" id="3.10.180.10">
    <property type="entry name" value="2,3-Dihydroxybiphenyl 1,2-Dioxygenase, domain 1"/>
    <property type="match status" value="1"/>
</dbReference>
<dbReference type="InterPro" id="IPR004360">
    <property type="entry name" value="Glyas_Fos-R_dOase_dom"/>
</dbReference>
<dbReference type="InterPro" id="IPR029068">
    <property type="entry name" value="Glyas_Bleomycin-R_OHBP_Dase"/>
</dbReference>
<organism evidence="2 3">
    <name type="scientific">Candidatus Limosilactobacillus merdipullorum</name>
    <dbReference type="NCBI Taxonomy" id="2838653"/>
    <lineage>
        <taxon>Bacteria</taxon>
        <taxon>Bacillati</taxon>
        <taxon>Bacillota</taxon>
        <taxon>Bacilli</taxon>
        <taxon>Lactobacillales</taxon>
        <taxon>Lactobacillaceae</taxon>
        <taxon>Limosilactobacillus</taxon>
    </lineage>
</organism>
<accession>A0A9D1QR28</accession>
<name>A0A9D1QR28_9LACO</name>
<dbReference type="PROSITE" id="PS51819">
    <property type="entry name" value="VOC"/>
    <property type="match status" value="1"/>
</dbReference>
<dbReference type="EMBL" id="DXGK01000101">
    <property type="protein sequence ID" value="HIW70687.1"/>
    <property type="molecule type" value="Genomic_DNA"/>
</dbReference>
<evidence type="ECO:0000259" key="1">
    <source>
        <dbReference type="PROSITE" id="PS51819"/>
    </source>
</evidence>
<dbReference type="InterPro" id="IPR037523">
    <property type="entry name" value="VOC_core"/>
</dbReference>
<dbReference type="InterPro" id="IPR050383">
    <property type="entry name" value="GlyoxalaseI/FosfomycinResist"/>
</dbReference>
<evidence type="ECO:0000313" key="3">
    <source>
        <dbReference type="Proteomes" id="UP000886878"/>
    </source>
</evidence>
<protein>
    <submittedName>
        <fullName evidence="2">VOC family protein</fullName>
    </submittedName>
</protein>
<reference evidence="2" key="1">
    <citation type="journal article" date="2021" name="PeerJ">
        <title>Extensive microbial diversity within the chicken gut microbiome revealed by metagenomics and culture.</title>
        <authorList>
            <person name="Gilroy R."/>
            <person name="Ravi A."/>
            <person name="Getino M."/>
            <person name="Pursley I."/>
            <person name="Horton D.L."/>
            <person name="Alikhan N.F."/>
            <person name="Baker D."/>
            <person name="Gharbi K."/>
            <person name="Hall N."/>
            <person name="Watson M."/>
            <person name="Adriaenssens E.M."/>
            <person name="Foster-Nyarko E."/>
            <person name="Jarju S."/>
            <person name="Secka A."/>
            <person name="Antonio M."/>
            <person name="Oren A."/>
            <person name="Chaudhuri R.R."/>
            <person name="La Ragione R."/>
            <person name="Hildebrand F."/>
            <person name="Pallen M.J."/>
        </authorList>
    </citation>
    <scope>NUCLEOTIDE SEQUENCE</scope>
    <source>
        <strain evidence="2">ChiHejej3B27-2180</strain>
    </source>
</reference>
<dbReference type="Proteomes" id="UP000886878">
    <property type="component" value="Unassembled WGS sequence"/>
</dbReference>
<proteinExistence type="predicted"/>
<evidence type="ECO:0000313" key="2">
    <source>
        <dbReference type="EMBL" id="HIW70687.1"/>
    </source>
</evidence>
<dbReference type="SUPFAM" id="SSF54593">
    <property type="entry name" value="Glyoxalase/Bleomycin resistance protein/Dihydroxybiphenyl dioxygenase"/>
    <property type="match status" value="1"/>
</dbReference>